<dbReference type="RefSeq" id="WP_203815873.1">
    <property type="nucleotide sequence ID" value="NZ_BAAABP010000021.1"/>
</dbReference>
<dbReference type="GO" id="GO:0005829">
    <property type="term" value="C:cytosol"/>
    <property type="evidence" value="ECO:0007669"/>
    <property type="project" value="TreeGrafter"/>
</dbReference>
<evidence type="ECO:0000313" key="5">
    <source>
        <dbReference type="Proteomes" id="UP000598174"/>
    </source>
</evidence>
<dbReference type="PANTHER" id="PTHR46832:SF1">
    <property type="entry name" value="5'-METHYLTHIOADENOSINE_S-ADENOSYLHOMOCYSTEINE NUCLEOSIDASE"/>
    <property type="match status" value="1"/>
</dbReference>
<dbReference type="GO" id="GO:0019284">
    <property type="term" value="P:L-methionine salvage from S-adenosylmethionine"/>
    <property type="evidence" value="ECO:0007669"/>
    <property type="project" value="TreeGrafter"/>
</dbReference>
<dbReference type="SUPFAM" id="SSF53167">
    <property type="entry name" value="Purine and uridine phosphorylases"/>
    <property type="match status" value="1"/>
</dbReference>
<keyword evidence="2" id="KW-0812">Transmembrane</keyword>
<dbReference type="InterPro" id="IPR000845">
    <property type="entry name" value="Nucleoside_phosphorylase_d"/>
</dbReference>
<reference evidence="4" key="1">
    <citation type="submission" date="2021-01" db="EMBL/GenBank/DDBJ databases">
        <title>Whole genome shotgun sequence of Actinoplanes ferrugineus NBRC 15555.</title>
        <authorList>
            <person name="Komaki H."/>
            <person name="Tamura T."/>
        </authorList>
    </citation>
    <scope>NUCLEOTIDE SEQUENCE</scope>
    <source>
        <strain evidence="4">NBRC 15555</strain>
    </source>
</reference>
<evidence type="ECO:0000256" key="2">
    <source>
        <dbReference type="SAM" id="Phobius"/>
    </source>
</evidence>
<dbReference type="GO" id="GO:0008782">
    <property type="term" value="F:adenosylhomocysteine nucleosidase activity"/>
    <property type="evidence" value="ECO:0007669"/>
    <property type="project" value="TreeGrafter"/>
</dbReference>
<keyword evidence="2" id="KW-0472">Membrane</keyword>
<protein>
    <recommendedName>
        <fullName evidence="3">Nucleoside phosphorylase domain-containing protein</fullName>
    </recommendedName>
</protein>
<dbReference type="GO" id="GO:0009116">
    <property type="term" value="P:nucleoside metabolic process"/>
    <property type="evidence" value="ECO:0007669"/>
    <property type="project" value="InterPro"/>
</dbReference>
<dbReference type="EMBL" id="BOMM01000008">
    <property type="protein sequence ID" value="GIE09267.1"/>
    <property type="molecule type" value="Genomic_DNA"/>
</dbReference>
<dbReference type="Proteomes" id="UP000598174">
    <property type="component" value="Unassembled WGS sequence"/>
</dbReference>
<name>A0A919IWG7_9ACTN</name>
<accession>A0A919IWG7</accession>
<dbReference type="Gene3D" id="3.40.50.1580">
    <property type="entry name" value="Nucleoside phosphorylase domain"/>
    <property type="match status" value="1"/>
</dbReference>
<comment type="caution">
    <text evidence="4">The sequence shown here is derived from an EMBL/GenBank/DDBJ whole genome shotgun (WGS) entry which is preliminary data.</text>
</comment>
<feature type="domain" description="Nucleoside phosphorylase" evidence="3">
    <location>
        <begin position="357"/>
        <end position="604"/>
    </location>
</feature>
<dbReference type="GO" id="GO:0008930">
    <property type="term" value="F:methylthioadenosine nucleosidase activity"/>
    <property type="evidence" value="ECO:0007669"/>
    <property type="project" value="TreeGrafter"/>
</dbReference>
<proteinExistence type="predicted"/>
<evidence type="ECO:0000259" key="3">
    <source>
        <dbReference type="Pfam" id="PF01048"/>
    </source>
</evidence>
<dbReference type="PANTHER" id="PTHR46832">
    <property type="entry name" value="5'-METHYLTHIOADENOSINE/S-ADENOSYLHOMOCYSTEINE NUCLEOSIDASE"/>
    <property type="match status" value="1"/>
</dbReference>
<feature type="transmembrane region" description="Helical" evidence="2">
    <location>
        <begin position="240"/>
        <end position="261"/>
    </location>
</feature>
<keyword evidence="5" id="KW-1185">Reference proteome</keyword>
<organism evidence="4 5">
    <name type="scientific">Paractinoplanes ferrugineus</name>
    <dbReference type="NCBI Taxonomy" id="113564"/>
    <lineage>
        <taxon>Bacteria</taxon>
        <taxon>Bacillati</taxon>
        <taxon>Actinomycetota</taxon>
        <taxon>Actinomycetes</taxon>
        <taxon>Micromonosporales</taxon>
        <taxon>Micromonosporaceae</taxon>
        <taxon>Paractinoplanes</taxon>
    </lineage>
</organism>
<feature type="transmembrane region" description="Helical" evidence="2">
    <location>
        <begin position="54"/>
        <end position="81"/>
    </location>
</feature>
<gene>
    <name evidence="4" type="ORF">Afe05nite_11070</name>
</gene>
<dbReference type="Pfam" id="PF01048">
    <property type="entry name" value="PNP_UDP_1"/>
    <property type="match status" value="1"/>
</dbReference>
<dbReference type="InterPro" id="IPR035994">
    <property type="entry name" value="Nucleoside_phosphorylase_sf"/>
</dbReference>
<feature type="transmembrane region" description="Helical" evidence="2">
    <location>
        <begin position="87"/>
        <end position="106"/>
    </location>
</feature>
<feature type="transmembrane region" description="Helical" evidence="2">
    <location>
        <begin position="306"/>
        <end position="328"/>
    </location>
</feature>
<sequence length="619" mass="65766">MSLLLYVSAADGTLVWRGPDSLALLQPPGDRPRKPATGGPRTAFLRLLVRHWDVAVLAVPTTVLLGLAGVAAALVAAGFAAFAWPGLLLALAVLGYVAVMLGSGLVRGMVGLLRGAGRAAAREDEIAAQLLPGIHWTIVLCHHVDAGSPQHLLRRVQHRLELLLTTDVEEVAADLGVRVTKAAVTEQLVWLRSGTTTERAREAVSAWSDRSRFAGPGRAYTVRTSDFAARRPPSRVFDRGGFLFWYLAGEVLVVAVLAAMVPRWESAECGATCAGHPVTYGAAVRWLAQRLLLTDPSGLALTSRPAWVIGWLVSVMSLVGVFVAVAALRQYTRARYAVLSAAARRAKALNDRTRALIMVATTEERDAVLAAAAAVTGSSPEMTVHDSEVVWQLGTVSATQLMLVQVEPGAVGPGAAAISAAALVGKLDLDFFLLVGICYGLKPESQELGDILVCTQLRAIEHRKETEPADTPVPRSGAETPALIRDTPAPTGPRTVRVRGDYVTPSVALLSRFRAVQHSWTRPPTVHFGPMLSASTLVNSRSLRDELVAQQPEAVGGEMEGAGVYAAAAHAKVDWIVVKAICDWGFGKTDDFHLTAARNAASFVLRAAELGLLDEAPTG</sequence>
<feature type="region of interest" description="Disordered" evidence="1">
    <location>
        <begin position="464"/>
        <end position="494"/>
    </location>
</feature>
<keyword evidence="2" id="KW-1133">Transmembrane helix</keyword>
<evidence type="ECO:0000313" key="4">
    <source>
        <dbReference type="EMBL" id="GIE09267.1"/>
    </source>
</evidence>
<dbReference type="AlphaFoldDB" id="A0A919IWG7"/>
<evidence type="ECO:0000256" key="1">
    <source>
        <dbReference type="SAM" id="MobiDB-lite"/>
    </source>
</evidence>